<evidence type="ECO:0000256" key="8">
    <source>
        <dbReference type="ARBA" id="ARBA00022741"/>
    </source>
</evidence>
<evidence type="ECO:0000313" key="13">
    <source>
        <dbReference type="EMBL" id="OGI67814.1"/>
    </source>
</evidence>
<evidence type="ECO:0000256" key="10">
    <source>
        <dbReference type="ARBA" id="ARBA00029774"/>
    </source>
</evidence>
<dbReference type="GO" id="GO:0061710">
    <property type="term" value="F:L-threonylcarbamoyladenylate synthase"/>
    <property type="evidence" value="ECO:0007669"/>
    <property type="project" value="UniProtKB-EC"/>
</dbReference>
<evidence type="ECO:0000256" key="7">
    <source>
        <dbReference type="ARBA" id="ARBA00022695"/>
    </source>
</evidence>
<dbReference type="InterPro" id="IPR017945">
    <property type="entry name" value="DHBP_synth_RibB-like_a/b_dom"/>
</dbReference>
<evidence type="ECO:0000256" key="9">
    <source>
        <dbReference type="ARBA" id="ARBA00022840"/>
    </source>
</evidence>
<accession>A0A1F6VDZ1</accession>
<comment type="subcellular location">
    <subcellularLocation>
        <location evidence="1">Cytoplasm</location>
    </subcellularLocation>
</comment>
<evidence type="ECO:0000256" key="4">
    <source>
        <dbReference type="ARBA" id="ARBA00022490"/>
    </source>
</evidence>
<organism evidence="13 14">
    <name type="scientific">Candidatus Nomurabacteria bacterium RIFCSPHIGHO2_01_FULL_42_15</name>
    <dbReference type="NCBI Taxonomy" id="1801742"/>
    <lineage>
        <taxon>Bacteria</taxon>
        <taxon>Candidatus Nomuraibacteriota</taxon>
    </lineage>
</organism>
<dbReference type="InterPro" id="IPR050156">
    <property type="entry name" value="TC-AMP_synthase_SUA5"/>
</dbReference>
<dbReference type="SUPFAM" id="SSF55821">
    <property type="entry name" value="YrdC/RibB"/>
    <property type="match status" value="1"/>
</dbReference>
<dbReference type="PROSITE" id="PS51163">
    <property type="entry name" value="YRDC"/>
    <property type="match status" value="1"/>
</dbReference>
<evidence type="ECO:0000313" key="14">
    <source>
        <dbReference type="Proteomes" id="UP000178235"/>
    </source>
</evidence>
<dbReference type="GO" id="GO:0003725">
    <property type="term" value="F:double-stranded RNA binding"/>
    <property type="evidence" value="ECO:0007669"/>
    <property type="project" value="InterPro"/>
</dbReference>
<dbReference type="InterPro" id="IPR006070">
    <property type="entry name" value="Sua5-like_dom"/>
</dbReference>
<feature type="domain" description="YrdC-like" evidence="12">
    <location>
        <begin position="1"/>
        <end position="181"/>
    </location>
</feature>
<sequence>MWNDENLTKVLKEGGIAVMPTDTLYGIVGSALNISVVNRIYEARKRAPNKPCIILIGEIGELEKFSITLSKEQKNIIKEFKEPVSFILDCLDEKFSYLHRGTKTLAFRLPAQAGLQELLKETGPLVAPSANLEGLSPAQNIAEAKKYFGDKVDLYVDGGEIQGKASRIIKLNKDGSVEILR</sequence>
<evidence type="ECO:0000256" key="6">
    <source>
        <dbReference type="ARBA" id="ARBA00022694"/>
    </source>
</evidence>
<dbReference type="GO" id="GO:0008033">
    <property type="term" value="P:tRNA processing"/>
    <property type="evidence" value="ECO:0007669"/>
    <property type="project" value="UniProtKB-KW"/>
</dbReference>
<comment type="caution">
    <text evidence="13">The sequence shown here is derived from an EMBL/GenBank/DDBJ whole genome shotgun (WGS) entry which is preliminary data.</text>
</comment>
<evidence type="ECO:0000256" key="3">
    <source>
        <dbReference type="ARBA" id="ARBA00012584"/>
    </source>
</evidence>
<dbReference type="Gene3D" id="3.90.870.10">
    <property type="entry name" value="DHBP synthase"/>
    <property type="match status" value="1"/>
</dbReference>
<dbReference type="GO" id="GO:0005737">
    <property type="term" value="C:cytoplasm"/>
    <property type="evidence" value="ECO:0007669"/>
    <property type="project" value="UniProtKB-SubCell"/>
</dbReference>
<gene>
    <name evidence="13" type="ORF">A2738_03405</name>
</gene>
<dbReference type="PANTHER" id="PTHR17490:SF16">
    <property type="entry name" value="THREONYLCARBAMOYL-AMP SYNTHASE"/>
    <property type="match status" value="1"/>
</dbReference>
<dbReference type="NCBIfam" id="TIGR00057">
    <property type="entry name" value="L-threonylcarbamoyladenylate synthase"/>
    <property type="match status" value="1"/>
</dbReference>
<comment type="catalytic activity">
    <reaction evidence="11">
        <text>L-threonine + hydrogencarbonate + ATP = L-threonylcarbamoyladenylate + diphosphate + H2O</text>
        <dbReference type="Rhea" id="RHEA:36407"/>
        <dbReference type="ChEBI" id="CHEBI:15377"/>
        <dbReference type="ChEBI" id="CHEBI:17544"/>
        <dbReference type="ChEBI" id="CHEBI:30616"/>
        <dbReference type="ChEBI" id="CHEBI:33019"/>
        <dbReference type="ChEBI" id="CHEBI:57926"/>
        <dbReference type="ChEBI" id="CHEBI:73682"/>
        <dbReference type="EC" id="2.7.7.87"/>
    </reaction>
</comment>
<dbReference type="EC" id="2.7.7.87" evidence="3"/>
<keyword evidence="5" id="KW-0808">Transferase</keyword>
<dbReference type="Proteomes" id="UP000178235">
    <property type="component" value="Unassembled WGS sequence"/>
</dbReference>
<dbReference type="GO" id="GO:0006450">
    <property type="term" value="P:regulation of translational fidelity"/>
    <property type="evidence" value="ECO:0007669"/>
    <property type="project" value="TreeGrafter"/>
</dbReference>
<keyword evidence="9" id="KW-0067">ATP-binding</keyword>
<name>A0A1F6VDZ1_9BACT</name>
<keyword evidence="8" id="KW-0547">Nucleotide-binding</keyword>
<evidence type="ECO:0000256" key="11">
    <source>
        <dbReference type="ARBA" id="ARBA00048366"/>
    </source>
</evidence>
<evidence type="ECO:0000256" key="5">
    <source>
        <dbReference type="ARBA" id="ARBA00022679"/>
    </source>
</evidence>
<dbReference type="GO" id="GO:0005524">
    <property type="term" value="F:ATP binding"/>
    <property type="evidence" value="ECO:0007669"/>
    <property type="project" value="UniProtKB-KW"/>
</dbReference>
<dbReference type="Pfam" id="PF01300">
    <property type="entry name" value="Sua5_yciO_yrdC"/>
    <property type="match status" value="1"/>
</dbReference>
<keyword evidence="4" id="KW-0963">Cytoplasm</keyword>
<evidence type="ECO:0000256" key="1">
    <source>
        <dbReference type="ARBA" id="ARBA00004496"/>
    </source>
</evidence>
<protein>
    <recommendedName>
        <fullName evidence="10">L-threonylcarbamoyladenylate synthase</fullName>
        <ecNumber evidence="3">2.7.7.87</ecNumber>
    </recommendedName>
    <alternativeName>
        <fullName evidence="10">L-threonylcarbamoyladenylate synthase</fullName>
    </alternativeName>
</protein>
<proteinExistence type="inferred from homology"/>
<dbReference type="EMBL" id="MFTS01000009">
    <property type="protein sequence ID" value="OGI67814.1"/>
    <property type="molecule type" value="Genomic_DNA"/>
</dbReference>
<keyword evidence="6" id="KW-0819">tRNA processing</keyword>
<dbReference type="AlphaFoldDB" id="A0A1F6VDZ1"/>
<dbReference type="GO" id="GO:0000049">
    <property type="term" value="F:tRNA binding"/>
    <property type="evidence" value="ECO:0007669"/>
    <property type="project" value="TreeGrafter"/>
</dbReference>
<evidence type="ECO:0000259" key="12">
    <source>
        <dbReference type="PROSITE" id="PS51163"/>
    </source>
</evidence>
<evidence type="ECO:0000256" key="2">
    <source>
        <dbReference type="ARBA" id="ARBA00007663"/>
    </source>
</evidence>
<keyword evidence="7" id="KW-0548">Nucleotidyltransferase</keyword>
<comment type="similarity">
    <text evidence="2">Belongs to the SUA5 family.</text>
</comment>
<dbReference type="PANTHER" id="PTHR17490">
    <property type="entry name" value="SUA5"/>
    <property type="match status" value="1"/>
</dbReference>
<reference evidence="13 14" key="1">
    <citation type="journal article" date="2016" name="Nat. Commun.">
        <title>Thousands of microbial genomes shed light on interconnected biogeochemical processes in an aquifer system.</title>
        <authorList>
            <person name="Anantharaman K."/>
            <person name="Brown C.T."/>
            <person name="Hug L.A."/>
            <person name="Sharon I."/>
            <person name="Castelle C.J."/>
            <person name="Probst A.J."/>
            <person name="Thomas B.C."/>
            <person name="Singh A."/>
            <person name="Wilkins M.J."/>
            <person name="Karaoz U."/>
            <person name="Brodie E.L."/>
            <person name="Williams K.H."/>
            <person name="Hubbard S.S."/>
            <person name="Banfield J.F."/>
        </authorList>
    </citation>
    <scope>NUCLEOTIDE SEQUENCE [LARGE SCALE GENOMIC DNA]</scope>
</reference>